<evidence type="ECO:0000259" key="4">
    <source>
        <dbReference type="PROSITE" id="PS51677"/>
    </source>
</evidence>
<dbReference type="OrthoDB" id="115239at2"/>
<dbReference type="InterPro" id="IPR002509">
    <property type="entry name" value="NODB_dom"/>
</dbReference>
<feature type="chain" id="PRO_5043129719" evidence="3">
    <location>
        <begin position="23"/>
        <end position="296"/>
    </location>
</feature>
<dbReference type="Proteomes" id="UP000051497">
    <property type="component" value="Unassembled WGS sequence"/>
</dbReference>
<evidence type="ECO:0000256" key="3">
    <source>
        <dbReference type="SAM" id="SignalP"/>
    </source>
</evidence>
<dbReference type="PANTHER" id="PTHR10587:SF133">
    <property type="entry name" value="CHITIN DEACETYLASE 1-RELATED"/>
    <property type="match status" value="1"/>
</dbReference>
<evidence type="ECO:0000256" key="2">
    <source>
        <dbReference type="ARBA" id="ARBA00022801"/>
    </source>
</evidence>
<dbReference type="EMBL" id="LKAJ02000003">
    <property type="protein sequence ID" value="MCS5712855.1"/>
    <property type="molecule type" value="Genomic_DNA"/>
</dbReference>
<keyword evidence="3" id="KW-0732">Signal</keyword>
<keyword evidence="1" id="KW-0479">Metal-binding</keyword>
<reference evidence="6" key="2">
    <citation type="journal article" date="2016" name="Genome Announc.">
        <title>Draft Genome Sequences of Two Novel Amoeba-Resistant Intranuclear Bacteria, 'Candidatus Berkiella cookevillensis' and 'Candidatus Berkiella aquae'.</title>
        <authorList>
            <person name="Mehari Y.T."/>
            <person name="Arivett B.A."/>
            <person name="Farone A.L."/>
            <person name="Gunderson J.H."/>
            <person name="Farone M.B."/>
        </authorList>
    </citation>
    <scope>NUCLEOTIDE SEQUENCE</scope>
    <source>
        <strain evidence="6">HT99</strain>
    </source>
</reference>
<dbReference type="InterPro" id="IPR011330">
    <property type="entry name" value="Glyco_hydro/deAcase_b/a-brl"/>
</dbReference>
<evidence type="ECO:0000313" key="6">
    <source>
        <dbReference type="EMBL" id="MCS5712855.1"/>
    </source>
</evidence>
<dbReference type="PROSITE" id="PS51677">
    <property type="entry name" value="NODB"/>
    <property type="match status" value="1"/>
</dbReference>
<organism evidence="5">
    <name type="scientific">Candidatus Berkiella aquae</name>
    <dbReference type="NCBI Taxonomy" id="295108"/>
    <lineage>
        <taxon>Bacteria</taxon>
        <taxon>Pseudomonadati</taxon>
        <taxon>Pseudomonadota</taxon>
        <taxon>Gammaproteobacteria</taxon>
        <taxon>Candidatus Berkiellales</taxon>
        <taxon>Candidatus Berkiellaceae</taxon>
        <taxon>Candidatus Berkiella</taxon>
    </lineage>
</organism>
<proteinExistence type="predicted"/>
<dbReference type="STRING" id="295108.HT99x_03135"/>
<dbReference type="CDD" id="cd10960">
    <property type="entry name" value="CE4_NodB_like_1"/>
    <property type="match status" value="1"/>
</dbReference>
<dbReference type="GO" id="GO:0016810">
    <property type="term" value="F:hydrolase activity, acting on carbon-nitrogen (but not peptide) bonds"/>
    <property type="evidence" value="ECO:0007669"/>
    <property type="project" value="InterPro"/>
</dbReference>
<dbReference type="GO" id="GO:0046872">
    <property type="term" value="F:metal ion binding"/>
    <property type="evidence" value="ECO:0007669"/>
    <property type="project" value="UniProtKB-KW"/>
</dbReference>
<dbReference type="InterPro" id="IPR050248">
    <property type="entry name" value="Polysacc_deacetylase_ArnD"/>
</dbReference>
<gene>
    <name evidence="6" type="ORF">HT99x_015555</name>
    <name evidence="5" type="ORF">HT99x_03135</name>
</gene>
<reference evidence="5" key="1">
    <citation type="submission" date="2015-09" db="EMBL/GenBank/DDBJ databases">
        <title>Draft Genome Sequences of Two Novel Amoeba-resistant Intranuclear Bacteria, Candidatus Berkiella cookevillensis and Candidatus Berkiella aquae.</title>
        <authorList>
            <person name="Mehari Y.T."/>
            <person name="Arivett B.A."/>
            <person name="Farone A.L."/>
            <person name="Gunderson J.H."/>
            <person name="Farone M.B."/>
        </authorList>
    </citation>
    <scope>NUCLEOTIDE SEQUENCE [LARGE SCALE GENOMIC DNA]</scope>
    <source>
        <strain evidence="5">HT99</strain>
    </source>
</reference>
<protein>
    <submittedName>
        <fullName evidence="5 6">Polysaccharide deacetylase</fullName>
    </submittedName>
</protein>
<dbReference type="GO" id="GO:0016020">
    <property type="term" value="C:membrane"/>
    <property type="evidence" value="ECO:0007669"/>
    <property type="project" value="TreeGrafter"/>
</dbReference>
<dbReference type="Gene3D" id="3.20.20.370">
    <property type="entry name" value="Glycoside hydrolase/deacetylase"/>
    <property type="match status" value="1"/>
</dbReference>
<accession>A0A0Q9YMD8</accession>
<dbReference type="EMBL" id="LKAJ01000024">
    <property type="protein sequence ID" value="KRG17815.1"/>
    <property type="molecule type" value="Genomic_DNA"/>
</dbReference>
<evidence type="ECO:0000313" key="5">
    <source>
        <dbReference type="EMBL" id="KRG17815.1"/>
    </source>
</evidence>
<keyword evidence="7" id="KW-1185">Reference proteome</keyword>
<dbReference type="SUPFAM" id="SSF88713">
    <property type="entry name" value="Glycoside hydrolase/deacetylase"/>
    <property type="match status" value="1"/>
</dbReference>
<feature type="signal peptide" evidence="3">
    <location>
        <begin position="1"/>
        <end position="22"/>
    </location>
</feature>
<dbReference type="Pfam" id="PF01522">
    <property type="entry name" value="Polysacc_deac_1"/>
    <property type="match status" value="1"/>
</dbReference>
<feature type="domain" description="NodB homology" evidence="4">
    <location>
        <begin position="23"/>
        <end position="248"/>
    </location>
</feature>
<evidence type="ECO:0000256" key="1">
    <source>
        <dbReference type="ARBA" id="ARBA00022723"/>
    </source>
</evidence>
<dbReference type="PANTHER" id="PTHR10587">
    <property type="entry name" value="GLYCOSYL TRANSFERASE-RELATED"/>
    <property type="match status" value="1"/>
</dbReference>
<reference evidence="6" key="3">
    <citation type="submission" date="2021-06" db="EMBL/GenBank/DDBJ databases">
        <title>Genomic Description and Analysis of Intracellular Bacteria, Candidatus Berkiella cookevillensis and Candidatus Berkiella aquae.</title>
        <authorList>
            <person name="Kidane D.T."/>
            <person name="Mehari Y.T."/>
            <person name="Rice F.C."/>
            <person name="Arivett B.A."/>
            <person name="Farone A.L."/>
            <person name="Berk S.G."/>
            <person name="Farone M.B."/>
        </authorList>
    </citation>
    <scope>NUCLEOTIDE SEQUENCE</scope>
    <source>
        <strain evidence="6">HT99</strain>
    </source>
</reference>
<name>A0A0Q9YMD8_9GAMM</name>
<comment type="caution">
    <text evidence="5">The sequence shown here is derived from an EMBL/GenBank/DDBJ whole genome shotgun (WGS) entry which is preliminary data.</text>
</comment>
<dbReference type="GO" id="GO:0005975">
    <property type="term" value="P:carbohydrate metabolic process"/>
    <property type="evidence" value="ECO:0007669"/>
    <property type="project" value="InterPro"/>
</dbReference>
<keyword evidence="2" id="KW-0378">Hydrolase</keyword>
<dbReference type="PATRIC" id="fig|1590043.3.peg.3189"/>
<sequence length="296" mass="34315">MLRMKIITSALLIAFTCGMAYAKEIALTFDDLPAQEDVSAQEQKEINDRILNSLQSFNAPAIGFVNESKLTNKGETSEKIAILKSWIDKRQCLGNHTYSHNALSTTDLDDFQNDVIKGAMISKELMHNAGLSYRYFRHPYLDTGGSKEKRDLFDKFLKIQGYVIAPATIDTDDWKFNRELHKNPNAKKQIIQNYLEHTKRKFRFYEHASHKMFGRNIKHVWLLHANLINSLAMDDLLKLASEFGYKFVSLDAVLNDKAYSEPDYYYDAFGVSWLYRWDYTRGKIIDWSQEPEPNLS</sequence>
<dbReference type="AlphaFoldDB" id="A0A0Q9YMD8"/>
<evidence type="ECO:0000313" key="7">
    <source>
        <dbReference type="Proteomes" id="UP000051497"/>
    </source>
</evidence>